<comment type="caution">
    <text evidence="1">The sequence shown here is derived from an EMBL/GenBank/DDBJ whole genome shotgun (WGS) entry which is preliminary data.</text>
</comment>
<evidence type="ECO:0000313" key="2">
    <source>
        <dbReference type="Proteomes" id="UP000579250"/>
    </source>
</evidence>
<dbReference type="RefSeq" id="WP_157438194.1">
    <property type="nucleotide sequence ID" value="NZ_JAAXPI010000007.1"/>
</dbReference>
<name>A0A846YTS1_9ACTN</name>
<dbReference type="Proteomes" id="UP000579250">
    <property type="component" value="Unassembled WGS sequence"/>
</dbReference>
<dbReference type="EMBL" id="JAAXPI010000007">
    <property type="protein sequence ID" value="NKZ03769.1"/>
    <property type="molecule type" value="Genomic_DNA"/>
</dbReference>
<accession>A0A846YTS1</accession>
<organism evidence="1 2">
    <name type="scientific">Actinomadura latina</name>
    <dbReference type="NCBI Taxonomy" id="163603"/>
    <lineage>
        <taxon>Bacteria</taxon>
        <taxon>Bacillati</taxon>
        <taxon>Actinomycetota</taxon>
        <taxon>Actinomycetes</taxon>
        <taxon>Streptosporangiales</taxon>
        <taxon>Thermomonosporaceae</taxon>
        <taxon>Actinomadura</taxon>
    </lineage>
</organism>
<gene>
    <name evidence="1" type="ORF">HGB48_08420</name>
</gene>
<dbReference type="AlphaFoldDB" id="A0A846YTS1"/>
<reference evidence="1 2" key="1">
    <citation type="submission" date="2020-04" db="EMBL/GenBank/DDBJ databases">
        <title>MicrobeNet Type strains.</title>
        <authorList>
            <person name="Nicholson A.C."/>
        </authorList>
    </citation>
    <scope>NUCLEOTIDE SEQUENCE [LARGE SCALE GENOMIC DNA]</scope>
    <source>
        <strain evidence="1 2">ATCC BAA-277</strain>
    </source>
</reference>
<sequence length="89" mass="8721">MLSGTSADRFRAARRRSVVSISVSSAAFPRTDASACSMVTSAPLNSAGVPANVARSRSSPGASAAVRAANASVAPTRLSVAGAARSTGA</sequence>
<proteinExistence type="predicted"/>
<keyword evidence="2" id="KW-1185">Reference proteome</keyword>
<evidence type="ECO:0000313" key="1">
    <source>
        <dbReference type="EMBL" id="NKZ03769.1"/>
    </source>
</evidence>
<protein>
    <submittedName>
        <fullName evidence="1">Uncharacterized protein</fullName>
    </submittedName>
</protein>